<feature type="transmembrane region" description="Helical" evidence="7">
    <location>
        <begin position="106"/>
        <end position="130"/>
    </location>
</feature>
<protein>
    <submittedName>
        <fullName evidence="9">Peptide ABC transporter permease</fullName>
    </submittedName>
</protein>
<gene>
    <name evidence="9" type="ORF">FUSO8_10730</name>
</gene>
<dbReference type="InterPro" id="IPR000515">
    <property type="entry name" value="MetI-like"/>
</dbReference>
<evidence type="ECO:0000259" key="8">
    <source>
        <dbReference type="PROSITE" id="PS50928"/>
    </source>
</evidence>
<dbReference type="GO" id="GO:0055085">
    <property type="term" value="P:transmembrane transport"/>
    <property type="evidence" value="ECO:0007669"/>
    <property type="project" value="InterPro"/>
</dbReference>
<dbReference type="PANTHER" id="PTHR43386">
    <property type="entry name" value="OLIGOPEPTIDE TRANSPORT SYSTEM PERMEASE PROTEIN APPC"/>
    <property type="match status" value="1"/>
</dbReference>
<comment type="caution">
    <text evidence="9">The sequence shown here is derived from an EMBL/GenBank/DDBJ whole genome shotgun (WGS) entry which is preliminary data.</text>
</comment>
<keyword evidence="5 7" id="KW-1133">Transmembrane helix</keyword>
<dbReference type="InterPro" id="IPR035906">
    <property type="entry name" value="MetI-like_sf"/>
</dbReference>
<accession>A0AB73C0L9</accession>
<feature type="domain" description="ABC transmembrane type-1" evidence="8">
    <location>
        <begin position="71"/>
        <end position="262"/>
    </location>
</feature>
<comment type="similarity">
    <text evidence="7">Belongs to the binding-protein-dependent transport system permease family.</text>
</comment>
<dbReference type="PROSITE" id="PS50928">
    <property type="entry name" value="ABC_TM1"/>
    <property type="match status" value="1"/>
</dbReference>
<proteinExistence type="inferred from homology"/>
<dbReference type="Proteomes" id="UP000027058">
    <property type="component" value="Unassembled WGS sequence"/>
</dbReference>
<dbReference type="Gene3D" id="1.10.3720.10">
    <property type="entry name" value="MetI-like"/>
    <property type="match status" value="1"/>
</dbReference>
<dbReference type="InterPro" id="IPR050366">
    <property type="entry name" value="BP-dependent_transpt_permease"/>
</dbReference>
<evidence type="ECO:0000256" key="3">
    <source>
        <dbReference type="ARBA" id="ARBA00022475"/>
    </source>
</evidence>
<feature type="transmembrane region" description="Helical" evidence="7">
    <location>
        <begin position="174"/>
        <end position="197"/>
    </location>
</feature>
<comment type="subcellular location">
    <subcellularLocation>
        <location evidence="1 7">Cell membrane</location>
        <topology evidence="1 7">Multi-pass membrane protein</topology>
    </subcellularLocation>
</comment>
<sequence>MLYGEKEKIVKVRLAYVILGFIFLLALFPCFSFLKSASIPSGEALLPPSLTHWFGTDDLGIDIFAEICYGAKNMLTVSCISAFLAAITGSFLGMLAGYYGGVFDEIFLGILNFFMSIPELLLMVLLGSMLGPSLRNIIFSIVLVAWVVPAKLVRSEILKQKQARYIQISKLYGASFLHLLQWHFWKPVFSIFLITVIRLMNRAILMEASLSYLGLGDPLSKSWGMIITRAMDFPNIYLTDFWKWWLLFPILFMVSMVLSVAVIGQNVEKTIGRRYRKEWKKY</sequence>
<feature type="transmembrane region" description="Helical" evidence="7">
    <location>
        <begin position="12"/>
        <end position="34"/>
    </location>
</feature>
<evidence type="ECO:0000256" key="6">
    <source>
        <dbReference type="ARBA" id="ARBA00023136"/>
    </source>
</evidence>
<keyword evidence="4 7" id="KW-0812">Transmembrane</keyword>
<evidence type="ECO:0000256" key="2">
    <source>
        <dbReference type="ARBA" id="ARBA00022448"/>
    </source>
</evidence>
<dbReference type="PANTHER" id="PTHR43386:SF1">
    <property type="entry name" value="D,D-DIPEPTIDE TRANSPORT SYSTEM PERMEASE PROTEIN DDPC-RELATED"/>
    <property type="match status" value="1"/>
</dbReference>
<feature type="transmembrane region" description="Helical" evidence="7">
    <location>
        <begin position="74"/>
        <end position="99"/>
    </location>
</feature>
<keyword evidence="3" id="KW-1003">Cell membrane</keyword>
<feature type="transmembrane region" description="Helical" evidence="7">
    <location>
        <begin position="136"/>
        <end position="153"/>
    </location>
</feature>
<dbReference type="GO" id="GO:0005886">
    <property type="term" value="C:plasma membrane"/>
    <property type="evidence" value="ECO:0007669"/>
    <property type="project" value="UniProtKB-SubCell"/>
</dbReference>
<keyword evidence="6 7" id="KW-0472">Membrane</keyword>
<reference evidence="9 10" key="1">
    <citation type="submission" date="2014-01" db="EMBL/GenBank/DDBJ databases">
        <title>Comparative genomics of Fusobacterium necrophorum wild isolates.</title>
        <authorList>
            <person name="Kittichotirat W."/>
            <person name="Bumgarner R.E."/>
            <person name="Lawrence P."/>
        </authorList>
    </citation>
    <scope>NUCLEOTIDE SEQUENCE [LARGE SCALE GENOMIC DNA]</scope>
    <source>
        <strain evidence="9 10">DJ-2</strain>
    </source>
</reference>
<keyword evidence="2 7" id="KW-0813">Transport</keyword>
<dbReference type="SUPFAM" id="SSF161098">
    <property type="entry name" value="MetI-like"/>
    <property type="match status" value="1"/>
</dbReference>
<name>A0AB73C0L9_9FUSO</name>
<evidence type="ECO:0000256" key="4">
    <source>
        <dbReference type="ARBA" id="ARBA00022692"/>
    </source>
</evidence>
<evidence type="ECO:0000313" key="10">
    <source>
        <dbReference type="Proteomes" id="UP000027058"/>
    </source>
</evidence>
<evidence type="ECO:0000256" key="5">
    <source>
        <dbReference type="ARBA" id="ARBA00022989"/>
    </source>
</evidence>
<dbReference type="AlphaFoldDB" id="A0AB73C0L9"/>
<evidence type="ECO:0000313" key="9">
    <source>
        <dbReference type="EMBL" id="KDE69928.1"/>
    </source>
</evidence>
<dbReference type="Pfam" id="PF00528">
    <property type="entry name" value="BPD_transp_1"/>
    <property type="match status" value="1"/>
</dbReference>
<organism evidence="9 10">
    <name type="scientific">Fusobacterium necrophorum DJ-2</name>
    <dbReference type="NCBI Taxonomy" id="1441737"/>
    <lineage>
        <taxon>Bacteria</taxon>
        <taxon>Fusobacteriati</taxon>
        <taxon>Fusobacteriota</taxon>
        <taxon>Fusobacteriia</taxon>
        <taxon>Fusobacteriales</taxon>
        <taxon>Fusobacteriaceae</taxon>
        <taxon>Fusobacterium</taxon>
    </lineage>
</organism>
<feature type="transmembrane region" description="Helical" evidence="7">
    <location>
        <begin position="244"/>
        <end position="267"/>
    </location>
</feature>
<evidence type="ECO:0000256" key="1">
    <source>
        <dbReference type="ARBA" id="ARBA00004651"/>
    </source>
</evidence>
<dbReference type="EMBL" id="JAAH01000153">
    <property type="protein sequence ID" value="KDE69928.1"/>
    <property type="molecule type" value="Genomic_DNA"/>
</dbReference>
<evidence type="ECO:0000256" key="7">
    <source>
        <dbReference type="RuleBase" id="RU363032"/>
    </source>
</evidence>